<dbReference type="InterPro" id="IPR027417">
    <property type="entry name" value="P-loop_NTPase"/>
</dbReference>
<dbReference type="Proteomes" id="UP000471640">
    <property type="component" value="Unassembled WGS sequence"/>
</dbReference>
<dbReference type="EMBL" id="JAAIJR010000069">
    <property type="protein sequence ID" value="NEX21812.1"/>
    <property type="molecule type" value="Genomic_DNA"/>
</dbReference>
<dbReference type="InterPro" id="IPR051396">
    <property type="entry name" value="Bact_Antivir_Def_Nuclease"/>
</dbReference>
<protein>
    <submittedName>
        <fullName evidence="2">AAA family ATPase</fullName>
    </submittedName>
</protein>
<proteinExistence type="predicted"/>
<accession>A0A6P1E063</accession>
<sequence length="470" mass="52273">MRISIQCLGPVAHYEFDLEKNFHLIVGKNSVGKSYAITIVYLILKTILGWDPRGFFSAVGIDELTDDSILAEAASELASVGYSQDLSANSAVQRAFQHILDVFFLDQLQASIEGSFESLDSLTTQYSQSELDIRIASRDCQFSIALAENRLCIRNISLTNNYLVRGVKTNRSNANLRDGRFLYHNLDDPKHIKSSLIQEAYYLLSGVANEVFSHCLSIHYLPASRSGLYQALSAFGQIVAELSRSRTFIKQRIDLPNISEPVSDYFLKLSNVEVKTAQYTASPLNQVATSIEKEILNGEVEFDSRTKRMVFKPSNTNLRLDLAFASSMVSELSPIVTYLRHILTEPVKRSFVARRRQTTSKAMIIIEEPEAHLHPEVQVRLIEQFAALTALGVKVVLTSHSNFVFNKVSNLVITGALPVDFVAATLFEMKSAGSSGRALTVDQYGIDDENFVDTAEALFMEKTEALTGDA</sequence>
<dbReference type="PANTHER" id="PTHR43581">
    <property type="entry name" value="ATP/GTP PHOSPHATASE"/>
    <property type="match status" value="1"/>
</dbReference>
<feature type="domain" description="ATPase AAA-type core" evidence="1">
    <location>
        <begin position="359"/>
        <end position="404"/>
    </location>
</feature>
<dbReference type="InterPro" id="IPR003959">
    <property type="entry name" value="ATPase_AAA_core"/>
</dbReference>
<organism evidence="2 3">
    <name type="scientific">Thiorhodococcus mannitoliphagus</name>
    <dbReference type="NCBI Taxonomy" id="329406"/>
    <lineage>
        <taxon>Bacteria</taxon>
        <taxon>Pseudomonadati</taxon>
        <taxon>Pseudomonadota</taxon>
        <taxon>Gammaproteobacteria</taxon>
        <taxon>Chromatiales</taxon>
        <taxon>Chromatiaceae</taxon>
        <taxon>Thiorhodococcus</taxon>
    </lineage>
</organism>
<evidence type="ECO:0000313" key="2">
    <source>
        <dbReference type="EMBL" id="NEX21812.1"/>
    </source>
</evidence>
<dbReference type="RefSeq" id="WP_164654914.1">
    <property type="nucleotide sequence ID" value="NZ_JAAIJR010000069.1"/>
</dbReference>
<comment type="caution">
    <text evidence="2">The sequence shown here is derived from an EMBL/GenBank/DDBJ whole genome shotgun (WGS) entry which is preliminary data.</text>
</comment>
<keyword evidence="3" id="KW-1185">Reference proteome</keyword>
<evidence type="ECO:0000259" key="1">
    <source>
        <dbReference type="Pfam" id="PF13304"/>
    </source>
</evidence>
<reference evidence="2 3" key="2">
    <citation type="submission" date="2020-02" db="EMBL/GenBank/DDBJ databases">
        <title>Genome sequences of Thiorhodococcus mannitoliphagus and Thiorhodococcus minor, purple sulfur photosynthetic bacteria in the gammaproteobacterial family, Chromatiaceae.</title>
        <authorList>
            <person name="Aviles F.A."/>
            <person name="Meyer T.E."/>
            <person name="Kyndt J.A."/>
        </authorList>
    </citation>
    <scope>NUCLEOTIDE SEQUENCE [LARGE SCALE GENOMIC DNA]</scope>
    <source>
        <strain evidence="2 3">DSM 18266</strain>
    </source>
</reference>
<dbReference type="SUPFAM" id="SSF52540">
    <property type="entry name" value="P-loop containing nucleoside triphosphate hydrolases"/>
    <property type="match status" value="1"/>
</dbReference>
<dbReference type="Gene3D" id="3.40.50.300">
    <property type="entry name" value="P-loop containing nucleotide triphosphate hydrolases"/>
    <property type="match status" value="1"/>
</dbReference>
<gene>
    <name evidence="2" type="ORF">G3480_16095</name>
</gene>
<dbReference type="Pfam" id="PF13304">
    <property type="entry name" value="AAA_21"/>
    <property type="match status" value="1"/>
</dbReference>
<reference evidence="3" key="1">
    <citation type="journal article" date="2020" name="Microbiol. Resour. Announc.">
        <title>Draft Genome Sequences of Thiorhodococcus mannitoliphagus and Thiorhodococcus minor, Purple Sulfur Photosynthetic Bacteria in the Gammaproteobacterial Family Chromatiaceae.</title>
        <authorList>
            <person name="Aviles F.A."/>
            <person name="Meyer T.E."/>
            <person name="Kyndt J.A."/>
        </authorList>
    </citation>
    <scope>NUCLEOTIDE SEQUENCE [LARGE SCALE GENOMIC DNA]</scope>
    <source>
        <strain evidence="3">DSM 18266</strain>
    </source>
</reference>
<name>A0A6P1E063_9GAMM</name>
<dbReference type="AlphaFoldDB" id="A0A6P1E063"/>
<dbReference type="PANTHER" id="PTHR43581:SF2">
    <property type="entry name" value="EXCINUCLEASE ATPASE SUBUNIT"/>
    <property type="match status" value="1"/>
</dbReference>
<evidence type="ECO:0000313" key="3">
    <source>
        <dbReference type="Proteomes" id="UP000471640"/>
    </source>
</evidence>